<evidence type="ECO:0000313" key="3">
    <source>
        <dbReference type="Proteomes" id="UP001485043"/>
    </source>
</evidence>
<proteinExistence type="predicted"/>
<protein>
    <submittedName>
        <fullName evidence="2">Uncharacterized protein</fullName>
    </submittedName>
</protein>
<feature type="region of interest" description="Disordered" evidence="1">
    <location>
        <begin position="65"/>
        <end position="125"/>
    </location>
</feature>
<keyword evidence="3" id="KW-1185">Reference proteome</keyword>
<dbReference type="Proteomes" id="UP001485043">
    <property type="component" value="Unassembled WGS sequence"/>
</dbReference>
<organism evidence="2 3">
    <name type="scientific">Apatococcus fuscideae</name>
    <dbReference type="NCBI Taxonomy" id="2026836"/>
    <lineage>
        <taxon>Eukaryota</taxon>
        <taxon>Viridiplantae</taxon>
        <taxon>Chlorophyta</taxon>
        <taxon>core chlorophytes</taxon>
        <taxon>Trebouxiophyceae</taxon>
        <taxon>Chlorellales</taxon>
        <taxon>Chlorellaceae</taxon>
        <taxon>Apatococcus</taxon>
    </lineage>
</organism>
<accession>A0AAW1TEU8</accession>
<name>A0AAW1TEU8_9CHLO</name>
<sequence>MASHRYTSICLSTLTPAPQLDHLPGDSSDVCALKDKLSSLQGLLRAVLSELIKQKTNLQEILPLQRRPCNGAPRSLPAEGALGGKGDQVQEYIGPRVASSQRCPSKRKGSAPADPKTPRSLRAGP</sequence>
<reference evidence="2 3" key="1">
    <citation type="journal article" date="2024" name="Nat. Commun.">
        <title>Phylogenomics reveals the evolutionary origins of lichenization in chlorophyte algae.</title>
        <authorList>
            <person name="Puginier C."/>
            <person name="Libourel C."/>
            <person name="Otte J."/>
            <person name="Skaloud P."/>
            <person name="Haon M."/>
            <person name="Grisel S."/>
            <person name="Petersen M."/>
            <person name="Berrin J.G."/>
            <person name="Delaux P.M."/>
            <person name="Dal Grande F."/>
            <person name="Keller J."/>
        </authorList>
    </citation>
    <scope>NUCLEOTIDE SEQUENCE [LARGE SCALE GENOMIC DNA]</scope>
    <source>
        <strain evidence="2 3">SAG 2523</strain>
    </source>
</reference>
<dbReference type="AlphaFoldDB" id="A0AAW1TEU8"/>
<gene>
    <name evidence="2" type="ORF">WJX84_005989</name>
</gene>
<evidence type="ECO:0000313" key="2">
    <source>
        <dbReference type="EMBL" id="KAK9867107.1"/>
    </source>
</evidence>
<dbReference type="EMBL" id="JALJOV010000109">
    <property type="protein sequence ID" value="KAK9867107.1"/>
    <property type="molecule type" value="Genomic_DNA"/>
</dbReference>
<comment type="caution">
    <text evidence="2">The sequence shown here is derived from an EMBL/GenBank/DDBJ whole genome shotgun (WGS) entry which is preliminary data.</text>
</comment>
<evidence type="ECO:0000256" key="1">
    <source>
        <dbReference type="SAM" id="MobiDB-lite"/>
    </source>
</evidence>